<dbReference type="Pfam" id="PF13977">
    <property type="entry name" value="TetR_C_6"/>
    <property type="match status" value="1"/>
</dbReference>
<dbReference type="PANTHER" id="PTHR47506">
    <property type="entry name" value="TRANSCRIPTIONAL REGULATORY PROTEIN"/>
    <property type="match status" value="1"/>
</dbReference>
<feature type="region of interest" description="Disordered" evidence="6">
    <location>
        <begin position="187"/>
        <end position="209"/>
    </location>
</feature>
<evidence type="ECO:0000259" key="7">
    <source>
        <dbReference type="PROSITE" id="PS50977"/>
    </source>
</evidence>
<dbReference type="InterPro" id="IPR001647">
    <property type="entry name" value="HTH_TetR"/>
</dbReference>
<sequence>MPRVVDHDERRRNIARGYQRVLAEEGLARTSFVRVAEAAGVSVGLIQHYFTGREALLRFAYQDCVAAVERRVSDRIRRGEAARLPISELLLGALDELLPLDSERGVEYRVRQHLLTTALADQELSAVAREADARLLARVVTAVENGKECGEVAADHDARPSARAILAVTDGLAAAIALREPLRREEGRHLPSGVPAASEGDRAPRSASDLDAERAAYVGHLPPLDPAVVLRPVLALAFTGRCRRHDLPRS</sequence>
<dbReference type="AlphaFoldDB" id="A0A7X6D0K9"/>
<accession>A0A7X6D0K9</accession>
<feature type="domain" description="HTH tetR-type" evidence="7">
    <location>
        <begin position="8"/>
        <end position="68"/>
    </location>
</feature>
<dbReference type="SUPFAM" id="SSF48498">
    <property type="entry name" value="Tetracyclin repressor-like, C-terminal domain"/>
    <property type="match status" value="1"/>
</dbReference>
<feature type="DNA-binding region" description="H-T-H motif" evidence="5">
    <location>
        <begin position="31"/>
        <end position="50"/>
    </location>
</feature>
<protein>
    <submittedName>
        <fullName evidence="8">TetR/AcrR family transcriptional regulator</fullName>
    </submittedName>
</protein>
<dbReference type="PROSITE" id="PS50977">
    <property type="entry name" value="HTH_TETR_2"/>
    <property type="match status" value="1"/>
</dbReference>
<evidence type="ECO:0000313" key="9">
    <source>
        <dbReference type="Proteomes" id="UP000578686"/>
    </source>
</evidence>
<evidence type="ECO:0000256" key="6">
    <source>
        <dbReference type="SAM" id="MobiDB-lite"/>
    </source>
</evidence>
<evidence type="ECO:0000256" key="4">
    <source>
        <dbReference type="ARBA" id="ARBA00023163"/>
    </source>
</evidence>
<keyword evidence="4" id="KW-0804">Transcription</keyword>
<dbReference type="InterPro" id="IPR039538">
    <property type="entry name" value="BetI_C"/>
</dbReference>
<evidence type="ECO:0000256" key="5">
    <source>
        <dbReference type="PROSITE-ProRule" id="PRU00335"/>
    </source>
</evidence>
<dbReference type="Pfam" id="PF00440">
    <property type="entry name" value="TetR_N"/>
    <property type="match status" value="1"/>
</dbReference>
<reference evidence="8 9" key="1">
    <citation type="submission" date="2020-03" db="EMBL/GenBank/DDBJ databases">
        <title>Draft genome of Streptomyces sp. ventii, isolated from the Axial Seamount in the Pacific Ocean, and resequencing of the two type strains Streptomyces lonarensis strain NCL 716 and Streptomyces bohaiensis strain 11A07.</title>
        <authorList>
            <person name="Loughran R.M."/>
            <person name="Pfannmuller K.M."/>
            <person name="Wasson B.J."/>
            <person name="Deadmond M.C."/>
            <person name="Paddock B.E."/>
            <person name="Koyack M.J."/>
            <person name="Gallegos D.A."/>
            <person name="Mitchell E.A."/>
            <person name="Ushijima B."/>
            <person name="Saw J.H."/>
            <person name="Mcphail K.L."/>
            <person name="Videau P."/>
        </authorList>
    </citation>
    <scope>NUCLEOTIDE SEQUENCE [LARGE SCALE GENOMIC DNA]</scope>
    <source>
        <strain evidence="8 9">NCL716</strain>
    </source>
</reference>
<keyword evidence="9" id="KW-1185">Reference proteome</keyword>
<keyword evidence="1" id="KW-0678">Repressor</keyword>
<gene>
    <name evidence="8" type="ORF">HCN56_09710</name>
</gene>
<keyword evidence="3 5" id="KW-0238">DNA-binding</keyword>
<evidence type="ECO:0000256" key="3">
    <source>
        <dbReference type="ARBA" id="ARBA00023125"/>
    </source>
</evidence>
<keyword evidence="2" id="KW-0805">Transcription regulation</keyword>
<evidence type="ECO:0000256" key="2">
    <source>
        <dbReference type="ARBA" id="ARBA00023015"/>
    </source>
</evidence>
<dbReference type="InterPro" id="IPR036271">
    <property type="entry name" value="Tet_transcr_reg_TetR-rel_C_sf"/>
</dbReference>
<evidence type="ECO:0000313" key="8">
    <source>
        <dbReference type="EMBL" id="NJQ05843.1"/>
    </source>
</evidence>
<comment type="caution">
    <text evidence="8">The sequence shown here is derived from an EMBL/GenBank/DDBJ whole genome shotgun (WGS) entry which is preliminary data.</text>
</comment>
<dbReference type="GO" id="GO:0003677">
    <property type="term" value="F:DNA binding"/>
    <property type="evidence" value="ECO:0007669"/>
    <property type="project" value="UniProtKB-UniRule"/>
</dbReference>
<dbReference type="Proteomes" id="UP000578686">
    <property type="component" value="Unassembled WGS sequence"/>
</dbReference>
<dbReference type="Gene3D" id="1.10.357.10">
    <property type="entry name" value="Tetracycline Repressor, domain 2"/>
    <property type="match status" value="1"/>
</dbReference>
<dbReference type="PANTHER" id="PTHR47506:SF6">
    <property type="entry name" value="HTH-TYPE TRANSCRIPTIONAL REPRESSOR NEMR"/>
    <property type="match status" value="1"/>
</dbReference>
<proteinExistence type="predicted"/>
<dbReference type="SUPFAM" id="SSF46689">
    <property type="entry name" value="Homeodomain-like"/>
    <property type="match status" value="1"/>
</dbReference>
<organism evidence="8 9">
    <name type="scientific">Streptomyces lonarensis</name>
    <dbReference type="NCBI Taxonomy" id="700599"/>
    <lineage>
        <taxon>Bacteria</taxon>
        <taxon>Bacillati</taxon>
        <taxon>Actinomycetota</taxon>
        <taxon>Actinomycetes</taxon>
        <taxon>Kitasatosporales</taxon>
        <taxon>Streptomycetaceae</taxon>
        <taxon>Streptomyces</taxon>
    </lineage>
</organism>
<dbReference type="EMBL" id="JAAVJD010000053">
    <property type="protein sequence ID" value="NJQ05843.1"/>
    <property type="molecule type" value="Genomic_DNA"/>
</dbReference>
<evidence type="ECO:0000256" key="1">
    <source>
        <dbReference type="ARBA" id="ARBA00022491"/>
    </source>
</evidence>
<dbReference type="InterPro" id="IPR009057">
    <property type="entry name" value="Homeodomain-like_sf"/>
</dbReference>
<name>A0A7X6D0K9_9ACTN</name>